<dbReference type="InterPro" id="IPR001841">
    <property type="entry name" value="Znf_RING"/>
</dbReference>
<proteinExistence type="predicted"/>
<sequence length="361" mass="41264">MESLVLTCPVCFCETTLKKPSVEDGTLFVMPLFKLSECRHAFCLMCCKSIQDGRKRAITCPTCRTPSEKIFSQFYGNNKWVSFELTLNSIIKNGDTTSSFLEYINRVYGSNIINQSAAEPSTSAGPSTSAARFSTFISDEPSTSTFAGPPLDLDDDLDRQRLEAVFELSRVQYEQEKIQKTINDNLDNELKAEALRKTIRDLEVVVKEKNKQMNEAFATTIFLIKMEKDLKKDIAEKQMILDKDAEIKARLKLSVGGPTIKENDDKKITIYDPEIAQMSVDIKKKIEEKKNKMSSEQLKKIYGCCCKTYEHDAKCVNVSESVRSIWLKKRKLSECNAIFKDFLNFKKTTQFVKIFKKQRNL</sequence>
<evidence type="ECO:0000259" key="2">
    <source>
        <dbReference type="PROSITE" id="PS50089"/>
    </source>
</evidence>
<protein>
    <submittedName>
        <fullName evidence="3">Cg30 protein</fullName>
    </submittedName>
</protein>
<dbReference type="Gene3D" id="3.30.40.10">
    <property type="entry name" value="Zinc/RING finger domain, C3HC4 (zinc finger)"/>
    <property type="match status" value="1"/>
</dbReference>
<dbReference type="SUPFAM" id="SSF57850">
    <property type="entry name" value="RING/U-box"/>
    <property type="match status" value="1"/>
</dbReference>
<keyword evidence="4" id="KW-1185">Reference proteome</keyword>
<name>A0ABX6TPY0_9ABAC</name>
<accession>A0ABX6TPY0</accession>
<keyword evidence="1" id="KW-0863">Zinc-finger</keyword>
<evidence type="ECO:0000313" key="3">
    <source>
        <dbReference type="EMBL" id="QNV47814.1"/>
    </source>
</evidence>
<dbReference type="EMBL" id="MT040195">
    <property type="protein sequence ID" value="QNV47814.1"/>
    <property type="molecule type" value="Genomic_DNA"/>
</dbReference>
<reference evidence="3 4" key="1">
    <citation type="journal article" date="2020" name="Genomics">
        <title>Characterization of a novel alphabaculovirus isolated from the Southern armyworm, Spodoptera eridania (Cramer, 1782) (Lepidoptera: Noctuidae) and the evolution of odv-e66, a bacterium-acquired baculoviral chondroitinase gene.</title>
        <authorList>
            <person name="Rodrigues D.T."/>
            <person name="Peterson L."/>
            <person name="de Oliveira L.B."/>
            <person name="Sosa-Gomez D.R."/>
            <person name="Ribeiro B.M."/>
            <person name="Ardisson-Araujo D.M.P."/>
        </authorList>
    </citation>
    <scope>NUCLEOTIDE SEQUENCE [LARGE SCALE GENOMIC DNA]</scope>
    <source>
        <strain evidence="3">CNPSo-165</strain>
    </source>
</reference>
<dbReference type="PROSITE" id="PS50089">
    <property type="entry name" value="ZF_RING_2"/>
    <property type="match status" value="1"/>
</dbReference>
<keyword evidence="1" id="KW-0862">Zinc</keyword>
<dbReference type="InterPro" id="IPR013083">
    <property type="entry name" value="Znf_RING/FYVE/PHD"/>
</dbReference>
<dbReference type="SMART" id="SM00184">
    <property type="entry name" value="RING"/>
    <property type="match status" value="1"/>
</dbReference>
<dbReference type="Proteomes" id="UP000831439">
    <property type="component" value="Segment"/>
</dbReference>
<feature type="domain" description="RING-type" evidence="2">
    <location>
        <begin position="8"/>
        <end position="64"/>
    </location>
</feature>
<keyword evidence="1" id="KW-0479">Metal-binding</keyword>
<evidence type="ECO:0000256" key="1">
    <source>
        <dbReference type="PROSITE-ProRule" id="PRU00175"/>
    </source>
</evidence>
<dbReference type="GeneID" id="80539101"/>
<evidence type="ECO:0000313" key="4">
    <source>
        <dbReference type="Proteomes" id="UP000831439"/>
    </source>
</evidence>
<organism evidence="3 4">
    <name type="scientific">Spodoptera eridania nucleopolyhedrovirus</name>
    <dbReference type="NCBI Taxonomy" id="2315721"/>
    <lineage>
        <taxon>Viruses</taxon>
        <taxon>Viruses incertae sedis</taxon>
        <taxon>Naldaviricetes</taxon>
        <taxon>Lefavirales</taxon>
        <taxon>Baculoviridae</taxon>
        <taxon>Alphabaculovirus</taxon>
        <taxon>Alphabaculovirus speridaniae</taxon>
    </lineage>
</organism>
<dbReference type="RefSeq" id="YP_010800497.1">
    <property type="nucleotide sequence ID" value="NC_076869.1"/>
</dbReference>